<proteinExistence type="predicted"/>
<evidence type="ECO:0000313" key="1">
    <source>
        <dbReference type="EMBL" id="PKI45806.1"/>
    </source>
</evidence>
<sequence length="66" mass="7466">MKQVLMRLYFYSRPLSLRGNRSKAEAERAGECNSMTIQMMGKNSLSETEGQQAARYLEGLKPTIHG</sequence>
<name>A0A2I0IQV1_PUNGR</name>
<organism evidence="1 2">
    <name type="scientific">Punica granatum</name>
    <name type="common">Pomegranate</name>
    <dbReference type="NCBI Taxonomy" id="22663"/>
    <lineage>
        <taxon>Eukaryota</taxon>
        <taxon>Viridiplantae</taxon>
        <taxon>Streptophyta</taxon>
        <taxon>Embryophyta</taxon>
        <taxon>Tracheophyta</taxon>
        <taxon>Spermatophyta</taxon>
        <taxon>Magnoliopsida</taxon>
        <taxon>eudicotyledons</taxon>
        <taxon>Gunneridae</taxon>
        <taxon>Pentapetalae</taxon>
        <taxon>rosids</taxon>
        <taxon>malvids</taxon>
        <taxon>Myrtales</taxon>
        <taxon>Lythraceae</taxon>
        <taxon>Punica</taxon>
    </lineage>
</organism>
<gene>
    <name evidence="1" type="ORF">CRG98_033813</name>
</gene>
<keyword evidence="2" id="KW-1185">Reference proteome</keyword>
<accession>A0A2I0IQV1</accession>
<comment type="caution">
    <text evidence="1">The sequence shown here is derived from an EMBL/GenBank/DDBJ whole genome shotgun (WGS) entry which is preliminary data.</text>
</comment>
<protein>
    <submittedName>
        <fullName evidence="1">Uncharacterized protein</fullName>
    </submittedName>
</protein>
<dbReference type="AlphaFoldDB" id="A0A2I0IQV1"/>
<dbReference type="Proteomes" id="UP000233551">
    <property type="component" value="Unassembled WGS sequence"/>
</dbReference>
<evidence type="ECO:0000313" key="2">
    <source>
        <dbReference type="Proteomes" id="UP000233551"/>
    </source>
</evidence>
<reference evidence="1 2" key="1">
    <citation type="submission" date="2017-11" db="EMBL/GenBank/DDBJ databases">
        <title>De-novo sequencing of pomegranate (Punica granatum L.) genome.</title>
        <authorList>
            <person name="Akparov Z."/>
            <person name="Amiraslanov A."/>
            <person name="Hajiyeva S."/>
            <person name="Abbasov M."/>
            <person name="Kaur K."/>
            <person name="Hamwieh A."/>
            <person name="Solovyev V."/>
            <person name="Salamov A."/>
            <person name="Braich B."/>
            <person name="Kosarev P."/>
            <person name="Mahmoud A."/>
            <person name="Hajiyev E."/>
            <person name="Babayeva S."/>
            <person name="Izzatullayeva V."/>
            <person name="Mammadov A."/>
            <person name="Mammadov A."/>
            <person name="Sharifova S."/>
            <person name="Ojaghi J."/>
            <person name="Eynullazada K."/>
            <person name="Bayramov B."/>
            <person name="Abdulazimova A."/>
            <person name="Shahmuradov I."/>
        </authorList>
    </citation>
    <scope>NUCLEOTIDE SEQUENCE [LARGE SCALE GENOMIC DNA]</scope>
    <source>
        <strain evidence="2">cv. AG2017</strain>
        <tissue evidence="1">Leaf</tissue>
    </source>
</reference>
<dbReference type="EMBL" id="PGOL01002697">
    <property type="protein sequence ID" value="PKI45806.1"/>
    <property type="molecule type" value="Genomic_DNA"/>
</dbReference>